<dbReference type="PROSITE" id="PS00139">
    <property type="entry name" value="THIOL_PROTEASE_CYS"/>
    <property type="match status" value="1"/>
</dbReference>
<dbReference type="InterPro" id="IPR000169">
    <property type="entry name" value="Pept_cys_AS"/>
</dbReference>
<feature type="chain" id="PRO_5008382015" description="Dipeptidyl peptidase 1" evidence="15">
    <location>
        <begin position="18"/>
        <end position="856"/>
    </location>
</feature>
<dbReference type="AlphaFoldDB" id="A0A1A8YIC3"/>
<feature type="compositionally biased region" description="Basic and acidic residues" evidence="14">
    <location>
        <begin position="387"/>
        <end position="406"/>
    </location>
</feature>
<comment type="subcellular location">
    <subcellularLocation>
        <location evidence="2">Membrane</location>
    </subcellularLocation>
</comment>
<dbReference type="GO" id="GO:0006508">
    <property type="term" value="P:proteolysis"/>
    <property type="evidence" value="ECO:0007669"/>
    <property type="project" value="InterPro"/>
</dbReference>
<reference evidence="18" key="1">
    <citation type="submission" date="2016-05" db="EMBL/GenBank/DDBJ databases">
        <authorList>
            <person name="Naeem Raeece"/>
        </authorList>
    </citation>
    <scope>NUCLEOTIDE SEQUENCE [LARGE SCALE GENOMIC DNA]</scope>
</reference>
<dbReference type="GO" id="GO:0016020">
    <property type="term" value="C:membrane"/>
    <property type="evidence" value="ECO:0007669"/>
    <property type="project" value="UniProtKB-SubCell"/>
</dbReference>
<keyword evidence="17" id="KW-0645">Protease</keyword>
<evidence type="ECO:0000256" key="1">
    <source>
        <dbReference type="ARBA" id="ARBA00001923"/>
    </source>
</evidence>
<keyword evidence="17" id="KW-0031">Aminopeptidase</keyword>
<evidence type="ECO:0000256" key="12">
    <source>
        <dbReference type="ARBA" id="ARBA00032961"/>
    </source>
</evidence>
<comment type="similarity">
    <text evidence="3">Belongs to the peptidase C1 family.</text>
</comment>
<keyword evidence="18" id="KW-1185">Reference proteome</keyword>
<dbReference type="Proteomes" id="UP000078555">
    <property type="component" value="Unassembled WGS sequence"/>
</dbReference>
<dbReference type="InterPro" id="IPR000668">
    <property type="entry name" value="Peptidase_C1A_C"/>
</dbReference>
<evidence type="ECO:0000256" key="9">
    <source>
        <dbReference type="ARBA" id="ARBA00029762"/>
    </source>
</evidence>
<dbReference type="InterPro" id="IPR036496">
    <property type="entry name" value="CathepsinC_exc_dom_sf"/>
</dbReference>
<dbReference type="Pfam" id="PF08773">
    <property type="entry name" value="CathepsinC_exc"/>
    <property type="match status" value="1"/>
</dbReference>
<dbReference type="SUPFAM" id="SSF54001">
    <property type="entry name" value="Cysteine proteinases"/>
    <property type="match status" value="1"/>
</dbReference>
<dbReference type="PANTHER" id="PTHR12411">
    <property type="entry name" value="CYSTEINE PROTEASE FAMILY C1-RELATED"/>
    <property type="match status" value="1"/>
</dbReference>
<feature type="compositionally biased region" description="Polar residues" evidence="14">
    <location>
        <begin position="421"/>
        <end position="430"/>
    </location>
</feature>
<proteinExistence type="inferred from homology"/>
<comment type="function">
    <text evidence="13">Thiol protease. Has dipeptidylpeptidase activity. Active against a broad range of dipeptide substrates composed of both polar and hydrophobic amino acids. Proline cannot occupy the P1 position and arginine cannot occupy the P2 position of the substrate. Can act as both an exopeptidase and endopeptidase. Activates serine proteases such as elastase, cathepsin G and granzymes A and B.</text>
</comment>
<feature type="region of interest" description="Disordered" evidence="14">
    <location>
        <begin position="387"/>
        <end position="442"/>
    </location>
</feature>
<keyword evidence="15" id="KW-0732">Signal</keyword>
<keyword evidence="7" id="KW-0865">Zymogen</keyword>
<evidence type="ECO:0000256" key="8">
    <source>
        <dbReference type="ARBA" id="ARBA00023180"/>
    </source>
</evidence>
<dbReference type="EMBL" id="FLRD01000011">
    <property type="protein sequence ID" value="SBT31036.1"/>
    <property type="molecule type" value="Genomic_DNA"/>
</dbReference>
<evidence type="ECO:0000256" key="10">
    <source>
        <dbReference type="ARBA" id="ARBA00029779"/>
    </source>
</evidence>
<evidence type="ECO:0000259" key="16">
    <source>
        <dbReference type="SMART" id="SM00645"/>
    </source>
</evidence>
<organism evidence="17 18">
    <name type="scientific">Plasmodium ovale wallikeri</name>
    <dbReference type="NCBI Taxonomy" id="864142"/>
    <lineage>
        <taxon>Eukaryota</taxon>
        <taxon>Sar</taxon>
        <taxon>Alveolata</taxon>
        <taxon>Apicomplexa</taxon>
        <taxon>Aconoidasida</taxon>
        <taxon>Haemosporida</taxon>
        <taxon>Plasmodiidae</taxon>
        <taxon>Plasmodium</taxon>
        <taxon>Plasmodium (Plasmodium)</taxon>
    </lineage>
</organism>
<dbReference type="GO" id="GO:0004177">
    <property type="term" value="F:aminopeptidase activity"/>
    <property type="evidence" value="ECO:0007669"/>
    <property type="project" value="UniProtKB-KW"/>
</dbReference>
<dbReference type="SMART" id="SM00645">
    <property type="entry name" value="Pept_C1"/>
    <property type="match status" value="1"/>
</dbReference>
<evidence type="ECO:0000256" key="15">
    <source>
        <dbReference type="SAM" id="SignalP"/>
    </source>
</evidence>
<evidence type="ECO:0000313" key="17">
    <source>
        <dbReference type="EMBL" id="SBT31036.1"/>
    </source>
</evidence>
<accession>A0A1A8YIC3</accession>
<evidence type="ECO:0000256" key="11">
    <source>
        <dbReference type="ARBA" id="ARBA00030778"/>
    </source>
</evidence>
<dbReference type="GO" id="GO:0008234">
    <property type="term" value="F:cysteine-type peptidase activity"/>
    <property type="evidence" value="ECO:0007669"/>
    <property type="project" value="InterPro"/>
</dbReference>
<evidence type="ECO:0000313" key="18">
    <source>
        <dbReference type="Proteomes" id="UP000078555"/>
    </source>
</evidence>
<dbReference type="Pfam" id="PF00112">
    <property type="entry name" value="Peptidase_C1"/>
    <property type="match status" value="2"/>
</dbReference>
<dbReference type="Gene3D" id="3.90.70.10">
    <property type="entry name" value="Cysteine proteinases"/>
    <property type="match status" value="2"/>
</dbReference>
<protein>
    <recommendedName>
        <fullName evidence="5">Dipeptidyl peptidase 1</fullName>
    </recommendedName>
    <alternativeName>
        <fullName evidence="10">Cathepsin C</fullName>
    </alternativeName>
    <alternativeName>
        <fullName evidence="9">Cathepsin J</fullName>
    </alternativeName>
    <alternativeName>
        <fullName evidence="12">Dipeptidyl peptidase I</fullName>
    </alternativeName>
    <alternativeName>
        <fullName evidence="11">Dipeptidyl transferase</fullName>
    </alternativeName>
</protein>
<dbReference type="Gene3D" id="2.40.128.80">
    <property type="entry name" value="Cathepsin C, exclusion domain"/>
    <property type="match status" value="1"/>
</dbReference>
<dbReference type="InterPro" id="IPR014882">
    <property type="entry name" value="CathepsinC_exc"/>
</dbReference>
<gene>
    <name evidence="17" type="ORF">POVWA1_005090</name>
</gene>
<evidence type="ECO:0000256" key="7">
    <source>
        <dbReference type="ARBA" id="ARBA00023145"/>
    </source>
</evidence>
<keyword evidence="6" id="KW-0472">Membrane</keyword>
<dbReference type="SUPFAM" id="SSF75001">
    <property type="entry name" value="Dipeptidyl peptidase I (cathepsin C), exclusion domain"/>
    <property type="match status" value="1"/>
</dbReference>
<feature type="signal peptide" evidence="15">
    <location>
        <begin position="1"/>
        <end position="17"/>
    </location>
</feature>
<keyword evidence="8" id="KW-0325">Glycoprotein</keyword>
<evidence type="ECO:0000256" key="2">
    <source>
        <dbReference type="ARBA" id="ARBA00004370"/>
    </source>
</evidence>
<evidence type="ECO:0000256" key="4">
    <source>
        <dbReference type="ARBA" id="ARBA00011610"/>
    </source>
</evidence>
<evidence type="ECO:0000256" key="13">
    <source>
        <dbReference type="ARBA" id="ARBA00045556"/>
    </source>
</evidence>
<feature type="domain" description="Peptidase C1A papain C-terminal" evidence="16">
    <location>
        <begin position="461"/>
        <end position="848"/>
    </location>
</feature>
<evidence type="ECO:0000256" key="6">
    <source>
        <dbReference type="ARBA" id="ARBA00023136"/>
    </source>
</evidence>
<sequence>MILVILLFFAFLNYAKCDIPVHCLSRHVEGKWEISLGLLRREKSGGGATQGEKQTQIGSHYGDDRYNHHDDDRYNHYDDDRYDYECGYRRPDNSSYHELLNPENVRERFEEKTKKVLLFNKDRTVNVIEKEKINLSYTGYWRIVYDEGLYIELYNEEEKKKEIYFSFFKFKKKDSWSYSYCNSLIMGVVSVYHLHDLSSNRINNHGNSIDGISREEYTFPSVRDSNTGEENYEQFLRHYSSIKGSGGSLGVKMRDVSGLNAPNGLKRNTNFLELRNKSHRRLKRTLLSMPVHTPEGTPENRLKVGGRHTYAGNSLFSDEEKEKKKKNFYKLIDYYNDNVIDFDILSLGRYCWYGKKLDATSSQATNKIPAEIVSPLKIDADIHNQKYDSLKSHGEKKKGEGGKTDGEDVVNMTKQKRKENLVQQVQSNGKGTPDGKLQQEETTKKYKENSLFSLYAGKDILLKNFDWTNEEDVKTRLGGTFVKVIDDAIDQKDCGSCYANSASLIINSRVRIKYNYIKNIDLLSFSSEQLVVCDFFNQGCDGGYIYLSLKYAYENYLFTNKCFRKYSQVHMNEDEKNCSLCDRFDTFKNFFFLYKKKVNNVMDVEGHFLSSKNKLPYSSLERNIKGGRHEKKNIKLHGYTSIDKRELKENYSLELFRTNIKHNKLDDELNDNFVLANQMLHGEEKLNLEKLKECDTKVKVTKYEYLDIEDEEDLKRYLYYNGPVAAAIEPSKNFSGYTKGILTGKFIKMSDGEKSNAYIWNKVDHAVVVVGWGEDTVENLVKRKNNFTNHTYDHHINNNIQHNTGSNNVIKYWKLLNSWGTKWGNNGYFYILRDENSFNIKSYLLACDVNLFVRQE</sequence>
<keyword evidence="17" id="KW-0378">Hydrolase</keyword>
<comment type="cofactor">
    <cofactor evidence="1">
        <name>chloride</name>
        <dbReference type="ChEBI" id="CHEBI:17996"/>
    </cofactor>
</comment>
<feature type="compositionally biased region" description="Basic and acidic residues" evidence="14">
    <location>
        <begin position="61"/>
        <end position="71"/>
    </location>
</feature>
<evidence type="ECO:0000256" key="5">
    <source>
        <dbReference type="ARBA" id="ARBA00014709"/>
    </source>
</evidence>
<dbReference type="InterPro" id="IPR013128">
    <property type="entry name" value="Peptidase_C1A"/>
</dbReference>
<evidence type="ECO:0000256" key="14">
    <source>
        <dbReference type="SAM" id="MobiDB-lite"/>
    </source>
</evidence>
<dbReference type="PROSITE" id="PS00639">
    <property type="entry name" value="THIOL_PROTEASE_HIS"/>
    <property type="match status" value="1"/>
</dbReference>
<name>A0A1A8YIC3_PLAOA</name>
<feature type="region of interest" description="Disordered" evidence="14">
    <location>
        <begin position="43"/>
        <end position="71"/>
    </location>
</feature>
<comment type="subunit">
    <text evidence="4">Tetramer of heterotrimers consisting of exclusion domain, heavy- and light chains.</text>
</comment>
<dbReference type="InterPro" id="IPR038765">
    <property type="entry name" value="Papain-like_cys_pep_sf"/>
</dbReference>
<dbReference type="InterPro" id="IPR025660">
    <property type="entry name" value="Pept_his_AS"/>
</dbReference>
<evidence type="ECO:0000256" key="3">
    <source>
        <dbReference type="ARBA" id="ARBA00008455"/>
    </source>
</evidence>